<keyword evidence="4" id="KW-0053">Apoptosis</keyword>
<accession>A0AAV7DEK9</accession>
<dbReference type="PROSITE" id="PS50191">
    <property type="entry name" value="CRAL_TRIO"/>
    <property type="match status" value="1"/>
</dbReference>
<evidence type="ECO:0000313" key="12">
    <source>
        <dbReference type="Proteomes" id="UP000824782"/>
    </source>
</evidence>
<dbReference type="Gene3D" id="3.40.525.10">
    <property type="entry name" value="CRAL-TRIO lipid binding domain"/>
    <property type="match status" value="1"/>
</dbReference>
<organism evidence="11 12">
    <name type="scientific">Engystomops pustulosus</name>
    <name type="common">Tungara frog</name>
    <name type="synonym">Physalaemus pustulosus</name>
    <dbReference type="NCBI Taxonomy" id="76066"/>
    <lineage>
        <taxon>Eukaryota</taxon>
        <taxon>Metazoa</taxon>
        <taxon>Chordata</taxon>
        <taxon>Craniata</taxon>
        <taxon>Vertebrata</taxon>
        <taxon>Euteleostomi</taxon>
        <taxon>Amphibia</taxon>
        <taxon>Batrachia</taxon>
        <taxon>Anura</taxon>
        <taxon>Neobatrachia</taxon>
        <taxon>Hyloidea</taxon>
        <taxon>Leptodactylidae</taxon>
        <taxon>Leiuperinae</taxon>
        <taxon>Engystomops</taxon>
    </lineage>
</organism>
<feature type="domain" description="CRAL-TRIO" evidence="10">
    <location>
        <begin position="2247"/>
        <end position="2394"/>
    </location>
</feature>
<dbReference type="InterPro" id="IPR038222">
    <property type="entry name" value="DHHA2_dom_sf"/>
</dbReference>
<dbReference type="SUPFAM" id="SSF64182">
    <property type="entry name" value="DHH phosphoesterases"/>
    <property type="match status" value="1"/>
</dbReference>
<dbReference type="EMBL" id="WNYA01000001">
    <property type="protein sequence ID" value="KAG8595819.1"/>
    <property type="molecule type" value="Genomic_DNA"/>
</dbReference>
<evidence type="ECO:0000256" key="6">
    <source>
        <dbReference type="ARBA" id="ARBA00039860"/>
    </source>
</evidence>
<dbReference type="GO" id="GO:0005737">
    <property type="term" value="C:cytoplasm"/>
    <property type="evidence" value="ECO:0007669"/>
    <property type="project" value="UniProtKB-SubCell"/>
</dbReference>
<proteinExistence type="inferred from homology"/>
<keyword evidence="12" id="KW-1185">Reference proteome</keyword>
<evidence type="ECO:0000259" key="10">
    <source>
        <dbReference type="PROSITE" id="PS50191"/>
    </source>
</evidence>
<feature type="compositionally biased region" description="Acidic residues" evidence="9">
    <location>
        <begin position="2181"/>
        <end position="2192"/>
    </location>
</feature>
<dbReference type="InterPro" id="IPR036865">
    <property type="entry name" value="CRAL-TRIO_dom_sf"/>
</dbReference>
<evidence type="ECO:0000256" key="7">
    <source>
        <dbReference type="ARBA" id="ARBA00042084"/>
    </source>
</evidence>
<dbReference type="PANTHER" id="PTHR12112">
    <property type="entry name" value="BNIP - RELATED"/>
    <property type="match status" value="1"/>
</dbReference>
<dbReference type="Pfam" id="PF12496">
    <property type="entry name" value="BNIP2"/>
    <property type="match status" value="1"/>
</dbReference>
<feature type="region of interest" description="Disordered" evidence="9">
    <location>
        <begin position="359"/>
        <end position="408"/>
    </location>
</feature>
<dbReference type="CDD" id="cd00170">
    <property type="entry name" value="SEC14"/>
    <property type="match status" value="1"/>
</dbReference>
<dbReference type="InterPro" id="IPR038763">
    <property type="entry name" value="DHH_sf"/>
</dbReference>
<dbReference type="FunFam" id="3.90.1640.10:FF:000003">
    <property type="entry name" value="Prune homolog 2 with BCH domain"/>
    <property type="match status" value="1"/>
</dbReference>
<evidence type="ECO:0000256" key="1">
    <source>
        <dbReference type="ARBA" id="ARBA00004496"/>
    </source>
</evidence>
<evidence type="ECO:0000256" key="2">
    <source>
        <dbReference type="ARBA" id="ARBA00010331"/>
    </source>
</evidence>
<comment type="caution">
    <text evidence="11">The sequence shown here is derived from an EMBL/GenBank/DDBJ whole genome shotgun (WGS) entry which is preliminary data.</text>
</comment>
<evidence type="ECO:0000256" key="4">
    <source>
        <dbReference type="ARBA" id="ARBA00022703"/>
    </source>
</evidence>
<dbReference type="GO" id="GO:0016462">
    <property type="term" value="F:pyrophosphatase activity"/>
    <property type="evidence" value="ECO:0007669"/>
    <property type="project" value="InterPro"/>
</dbReference>
<feature type="region of interest" description="Disordered" evidence="9">
    <location>
        <begin position="1329"/>
        <end position="1350"/>
    </location>
</feature>
<feature type="region of interest" description="Disordered" evidence="9">
    <location>
        <begin position="886"/>
        <end position="905"/>
    </location>
</feature>
<feature type="compositionally biased region" description="Basic and acidic residues" evidence="9">
    <location>
        <begin position="2198"/>
        <end position="2212"/>
    </location>
</feature>
<dbReference type="FunFam" id="3.40.525.10:FF:000001">
    <property type="entry name" value="BCL2/adenovirus E1B protein-interacting protein 2"/>
    <property type="match status" value="1"/>
</dbReference>
<sequence length="2410" mass="270579">MEEFLQRTKSRLDRGKHLQKVHTVIGNKSCDLDSIIATLAYAYYLDKITSQSVLCLPVLNVTRIEFDFYSETRFILEELDIPESCLIFKDEINLQGLNDEDRLSVTLVNFSAFTSEEESLAAAVVKVINPEKQCNGDRELHDSSSVLVAKEILEEAPELLTPQLAHLLRGTIVFSCLSADQEMVPGHHEEIVCILEERFPELPPRQDIVSSLLETKFHTQGPSVEDILLKEFKELSNGDIKVAITTMHMSLEDLMRYRNIIGDLKIFLDKYEFDILILLASYSSGDQATRQQIAVYSENPELCNQVCCELEECQNPFLDLEPSDYGCDRFFVYQQESPLVTCEQVAAIIKGSINRRRIGMAPNSRTSSTEAVAGSAPLSQGSSGIMELYGSDVDPQQNPSNFSDNQQDINGSVQAQVDANVDLVSPDSGLATIRSSRSSKESSVFLSDDSPVAEVSGPHHSFVPGIDSYSPIPECVIIEEETPSRNNSDNLDIFGFDLAPNMRSESSSHSADYSMADDFFFQSDSSEGQQVTAQKEQAHFYRDQVANSSQKLLNSKSGKATLLEVQDISLVEFDDNFMHSPENHEDLCEKHPSVSDLVEISPPLSSDIPGLAEVKIPPTPMNSLVESSALDNGPPTFFPEDVIEKINEIGAAEKPQVKYSNWWNGGDPNLTQEALLYADMWSSSEQEPVFNSPDSWKDQKQKDNHEAGNMAGSFHKKVLKCHNRDNHENNTQQESRTFSDLWKSNQPIEATSDPWGGSQDSFGQSVNHPFDTWDSSHRANHNRNFSKENEVGEVASDLSSECTSDLNDGGNNPNQEVSLNGQIQYFYPNEEVSNDLRQIQRNLCVWDFSQSNKESNIDGQIDWEDPFLSYRCLDFTNPSASKDCIVSPPDTNYSTSDSVSSPLYEDDMKEPEKAWEEPNTELVHDQPVVSNNEEMALNELSAETINPKVKSRPSDQIDGENVMIEKSDHLNNLAPSSWQDFNLESIDGENLIKSCDENVAKTCTDNTLQFPFTNNDLSHFLHCDPQISSPNKLPDEVLLKNHESYAKANSDISLNDLDDQAFTLPNIKPLSPDILNKVVNVFNEHRFEDDSKPHDDYVTSYNEGDGINTWETDLQYDTESSSLNTPDDLDNLQNVNLLNKSPVLDLREGSNEYDKNVNCVIHLSPVNDTQFQANNKDSKHFSQSTESLSPEAKNIYKTMHEKGLCTKQQSPNRAIEITENVLYGDIHSKPKIDPTKVDVDGAIVQGNVLQDLKMEPCHHISDSSNSSSPSPELGDRLATLHDSICHPNKTKHSYVSKNNTYQEDSGNSSSSIISKVPMNLDIWNTQICEDSESSSSPESNDVLDQSYPKDRNVKKCNQKKVLDLDTTSTFFNDTESSSTTPGTEEESLEEQLDCFKYSTVESNKIEDKAECLNNLLDEQDPFTMIPGNPCYPTLNNLQLDDKRCEEDNQLVYPTETGDQNEDTNPQLYILDCFKPEHETPSQIYFQSNIDTFLPSDSHQFTSPNDGIESSRNINLLSCKVEFQANSVENKADNVDISSHSNNGNLESICILDAERNPSEIMDAIEQSQLVHEHDFSPDDLYKNDMEGSFEYCEELSTEGSNQTDYVPDILDDYTQQSSPFLCVEPDLWNMAENTYTKISLSGSPDVLYSCENSSQASGSPDLCREYEYSQAYRQHLSMGTSNIPRIRALSESTKDRQVITYEEETKISHSLPSLACDNNTLQSSDTIEKTDPAVSLTELGDIDCENDSNDSEESALSYNGDMIYSNHEEKSISPMEHEYSIKSDTSNITIQECSASMTDSDHKQRPEKDILEKNAYSSTEEALEESVLRITSAESGTHFTEGGWHKQIFPADGSTGPSQCSNESSALPDQVLKRDHRVELEAEDSNIVDDIKPMNLTMDESCNLEISPHGVVASVKSEINIFPLRDTRVETQQTMSGTAYSMDSPDTFQSISMTNGSEKQMTLVSGFHSIQLEEKTSSILPQRRESKKKSEENSEHEHSWSIILSQTEASDTSPEDIFSRADTADCDNLAESLYEDSDRQGGYWASFRDKDYIDLEESFELCKLDKHGTRAQTEIDHLLKSQEAGLPLKIPPQGGTLSEELSNGNSSIDQRPIVLDDVGMDIPYDAAEIRPEPPNSLDLNGSHARKIKLTAPNINLSLDHSEGSVLSDDNLDTPDELEINVDDLDTPDEADSFDYTGNDDRPALGHSLQRDSESIHEYTAEEEREDNKLWRTVIIGDQEQRIDMKVIEPYKKVISHGGYYGEGVNAIIVFAACFLPDSSRADYNYVMENLFLYVISTLELMVAEDYMIVYLNGATPRRKMPGLGWMKKCYQMIDRRLRKNLKSFIIVHPSWFIRTILAVTRPFISSKFSSKIKYVSSLAELRELIPMEYVQIPESIVKYEESRCFPRNVR</sequence>
<feature type="region of interest" description="Disordered" evidence="9">
    <location>
        <begin position="1370"/>
        <end position="1389"/>
    </location>
</feature>
<evidence type="ECO:0000313" key="11">
    <source>
        <dbReference type="EMBL" id="KAG8595819.1"/>
    </source>
</evidence>
<keyword evidence="3" id="KW-0963">Cytoplasm</keyword>
<dbReference type="Pfam" id="PF02833">
    <property type="entry name" value="DHHA2"/>
    <property type="match status" value="1"/>
</dbReference>
<evidence type="ECO:0000256" key="9">
    <source>
        <dbReference type="SAM" id="MobiDB-lite"/>
    </source>
</evidence>
<name>A0AAV7DEK9_ENGPU</name>
<feature type="compositionally biased region" description="Basic and acidic residues" evidence="9">
    <location>
        <begin position="1975"/>
        <end position="1999"/>
    </location>
</feature>
<dbReference type="PANTHER" id="PTHR12112:SF49">
    <property type="entry name" value="DHHA2 DOMAIN-CONTAINING PROTEIN"/>
    <property type="match status" value="1"/>
</dbReference>
<gene>
    <name evidence="11" type="ORF">GDO81_001642</name>
</gene>
<dbReference type="FunFam" id="3.10.310.20:FF:000002">
    <property type="entry name" value="Prune homolog 2 with BCH domain"/>
    <property type="match status" value="1"/>
</dbReference>
<protein>
    <recommendedName>
        <fullName evidence="6">Protein prune homolog 2</fullName>
    </recommendedName>
    <alternativeName>
        <fullName evidence="7">BNIP2 motif-containing molecule at the C-terminal region 1</fullName>
    </alternativeName>
</protein>
<dbReference type="SMART" id="SM00516">
    <property type="entry name" value="SEC14"/>
    <property type="match status" value="1"/>
</dbReference>
<dbReference type="Gene3D" id="3.90.1640.10">
    <property type="entry name" value="inorganic pyrophosphatase (n-terminal core)"/>
    <property type="match status" value="1"/>
</dbReference>
<comment type="subcellular location">
    <subcellularLocation>
        <location evidence="1">Cytoplasm</location>
    </subcellularLocation>
</comment>
<feature type="compositionally biased region" description="Polar residues" evidence="9">
    <location>
        <begin position="889"/>
        <end position="901"/>
    </location>
</feature>
<feature type="compositionally biased region" description="Polar residues" evidence="9">
    <location>
        <begin position="394"/>
        <end position="408"/>
    </location>
</feature>
<dbReference type="InterPro" id="IPR022181">
    <property type="entry name" value="Bcl2-/adenovirus-E1B"/>
</dbReference>
<dbReference type="InterPro" id="IPR001251">
    <property type="entry name" value="CRAL-TRIO_dom"/>
</dbReference>
<feature type="region of interest" description="Disordered" evidence="9">
    <location>
        <begin position="1288"/>
        <end position="1312"/>
    </location>
</feature>
<reference evidence="11" key="1">
    <citation type="thesis" date="2020" institute="ProQuest LLC" country="789 East Eisenhower Parkway, Ann Arbor, MI, USA">
        <title>Comparative Genomics and Chromosome Evolution.</title>
        <authorList>
            <person name="Mudd A.B."/>
        </authorList>
    </citation>
    <scope>NUCLEOTIDE SEQUENCE</scope>
    <source>
        <strain evidence="11">237g6f4</strain>
        <tissue evidence="11">Blood</tissue>
    </source>
</reference>
<evidence type="ECO:0000256" key="3">
    <source>
        <dbReference type="ARBA" id="ARBA00022490"/>
    </source>
</evidence>
<evidence type="ECO:0000256" key="8">
    <source>
        <dbReference type="ARBA" id="ARBA00056879"/>
    </source>
</evidence>
<dbReference type="Proteomes" id="UP000824782">
    <property type="component" value="Unassembled WGS sequence"/>
</dbReference>
<dbReference type="Pfam" id="PF13716">
    <property type="entry name" value="CRAL_TRIO_2"/>
    <property type="match status" value="1"/>
</dbReference>
<dbReference type="InterPro" id="IPR004097">
    <property type="entry name" value="DHHA2"/>
</dbReference>
<keyword evidence="5" id="KW-0007">Acetylation</keyword>
<comment type="similarity">
    <text evidence="2">Belongs to the PPase class C family. Prune subfamily.</text>
</comment>
<evidence type="ECO:0000256" key="5">
    <source>
        <dbReference type="ARBA" id="ARBA00022990"/>
    </source>
</evidence>
<feature type="region of interest" description="Disordered" evidence="9">
    <location>
        <begin position="2181"/>
        <end position="2212"/>
    </location>
</feature>
<dbReference type="GO" id="GO:0006915">
    <property type="term" value="P:apoptotic process"/>
    <property type="evidence" value="ECO:0007669"/>
    <property type="project" value="UniProtKB-KW"/>
</dbReference>
<dbReference type="SMART" id="SM01131">
    <property type="entry name" value="DHHA2"/>
    <property type="match status" value="1"/>
</dbReference>
<feature type="region of interest" description="Disordered" evidence="9">
    <location>
        <begin position="1975"/>
        <end position="2002"/>
    </location>
</feature>
<dbReference type="Gene3D" id="3.10.310.20">
    <property type="entry name" value="DHHA2 domain"/>
    <property type="match status" value="1"/>
</dbReference>
<dbReference type="SUPFAM" id="SSF52087">
    <property type="entry name" value="CRAL/TRIO domain"/>
    <property type="match status" value="1"/>
</dbReference>
<comment type="function">
    <text evidence="8">May play an important role in regulating differentiation, survival and aggressiveness of the tumor cells.</text>
</comment>
<feature type="compositionally biased region" description="Polar residues" evidence="9">
    <location>
        <begin position="1295"/>
        <end position="1307"/>
    </location>
</feature>